<keyword evidence="5" id="KW-0548">Nucleotidyltransferase</keyword>
<evidence type="ECO:0000256" key="7">
    <source>
        <dbReference type="SAM" id="Phobius"/>
    </source>
</evidence>
<dbReference type="Gene3D" id="3.90.550.10">
    <property type="entry name" value="Spore Coat Polysaccharide Biosynthesis Protein SpsA, Chain A"/>
    <property type="match status" value="1"/>
</dbReference>
<sequence>MNDTTLYLRKIFVSSRFSGILLSTRTSHESVRFDLLIVATWIKFTFFLFNFLLLLILSPCTLESFFFPHSKEYLYKSVEASRYAEKKKKNHIHARMVGGASDIDKRNRIKLATWNCESKGVSFLSSQKSFLSVKYRVLTIMENLKRKLEDYGQEHLLQYWDQLSQEERDVLEKEILELDLVELTSYYDRATSSLSTVKNKLDDKIQPIPENNIVSGEACTKEELKMYNSLGLQEVADGRVAVLLLAGGQAERIRRLETLAEKYWGKKGEIIWYIMTSEATHDSTIIFLRENDYFGLKEKNVMAFKQGMLPCFTLNGKIILDEKHKISRAPDGNGGLYKALKVQGVLDDMVQRGIRSIHVHSVDNILVKVADPIFLGYCLSVSTDCGVKVIEKSSPSEPVGVVCKVDDHYQVVEYSEISKDTAELRQDDGRLVFNAANICNHYFTVDFLLALGNKYEASMELHAAKKKIPYIDDNGKKCTPISPNGIKIEKFVFDVFKFAKNFAAWQGIREEEFSPLKNSDSAKQDCPSTARRDLLWLHKKWLLNAGAQKINGDVEVSPLRSYAGENLTNIAQDQSFEGPTVIE</sequence>
<dbReference type="CDD" id="cd04193">
    <property type="entry name" value="UDPGlcNAc_PPase"/>
    <property type="match status" value="1"/>
</dbReference>
<organism evidence="8 9">
    <name type="scientific">Vespula germanica</name>
    <name type="common">German yellow jacket</name>
    <name type="synonym">Paravespula germanica</name>
    <dbReference type="NCBI Taxonomy" id="30212"/>
    <lineage>
        <taxon>Eukaryota</taxon>
        <taxon>Metazoa</taxon>
        <taxon>Ecdysozoa</taxon>
        <taxon>Arthropoda</taxon>
        <taxon>Hexapoda</taxon>
        <taxon>Insecta</taxon>
        <taxon>Pterygota</taxon>
        <taxon>Neoptera</taxon>
        <taxon>Endopterygota</taxon>
        <taxon>Hymenoptera</taxon>
        <taxon>Apocrita</taxon>
        <taxon>Aculeata</taxon>
        <taxon>Vespoidea</taxon>
        <taxon>Vespidae</taxon>
        <taxon>Vespinae</taxon>
        <taxon>Vespula</taxon>
    </lineage>
</organism>
<dbReference type="EMBL" id="JACSDZ010000019">
    <property type="protein sequence ID" value="KAF7383341.1"/>
    <property type="molecule type" value="Genomic_DNA"/>
</dbReference>
<evidence type="ECO:0000313" key="8">
    <source>
        <dbReference type="EMBL" id="KAF7383341.1"/>
    </source>
</evidence>
<dbReference type="GO" id="GO:0006048">
    <property type="term" value="P:UDP-N-acetylglucosamine biosynthetic process"/>
    <property type="evidence" value="ECO:0007669"/>
    <property type="project" value="TreeGrafter"/>
</dbReference>
<reference evidence="8" key="1">
    <citation type="journal article" date="2020" name="G3 (Bethesda)">
        <title>High-Quality Assemblies for Three Invasive Social Wasps from the &lt;i&gt;Vespula&lt;/i&gt; Genus.</title>
        <authorList>
            <person name="Harrop T.W.R."/>
            <person name="Guhlin J."/>
            <person name="McLaughlin G.M."/>
            <person name="Permina E."/>
            <person name="Stockwell P."/>
            <person name="Gilligan J."/>
            <person name="Le Lec M.F."/>
            <person name="Gruber M.A.M."/>
            <person name="Quinn O."/>
            <person name="Lovegrove M."/>
            <person name="Duncan E.J."/>
            <person name="Remnant E.J."/>
            <person name="Van Eeckhoven J."/>
            <person name="Graham B."/>
            <person name="Knapp R.A."/>
            <person name="Langford K.W."/>
            <person name="Kronenberg Z."/>
            <person name="Press M.O."/>
            <person name="Eacker S.M."/>
            <person name="Wilson-Rankin E.E."/>
            <person name="Purcell J."/>
            <person name="Lester P.J."/>
            <person name="Dearden P.K."/>
        </authorList>
    </citation>
    <scope>NUCLEOTIDE SEQUENCE</scope>
    <source>
        <strain evidence="8">Linc-1</strain>
    </source>
</reference>
<feature type="transmembrane region" description="Helical" evidence="7">
    <location>
        <begin position="35"/>
        <end position="57"/>
    </location>
</feature>
<evidence type="ECO:0000256" key="2">
    <source>
        <dbReference type="ARBA" id="ARBA00010401"/>
    </source>
</evidence>
<dbReference type="EC" id="2.7.7.23" evidence="3"/>
<evidence type="ECO:0000256" key="5">
    <source>
        <dbReference type="ARBA" id="ARBA00022695"/>
    </source>
</evidence>
<dbReference type="AlphaFoldDB" id="A0A834JD17"/>
<protein>
    <recommendedName>
        <fullName evidence="3">UDP-N-acetylglucosamine diphosphorylase</fullName>
        <ecNumber evidence="3">2.7.7.23</ecNumber>
    </recommendedName>
</protein>
<keyword evidence="9" id="KW-1185">Reference proteome</keyword>
<keyword evidence="7" id="KW-0812">Transmembrane</keyword>
<evidence type="ECO:0000256" key="3">
    <source>
        <dbReference type="ARBA" id="ARBA00012457"/>
    </source>
</evidence>
<keyword evidence="7" id="KW-0472">Membrane</keyword>
<gene>
    <name evidence="8" type="ORF">HZH68_015190</name>
</gene>
<comment type="catalytic activity">
    <reaction evidence="6">
        <text>N-acetyl-alpha-D-glucosamine 1-phosphate + UTP + H(+) = UDP-N-acetyl-alpha-D-glucosamine + diphosphate</text>
        <dbReference type="Rhea" id="RHEA:13509"/>
        <dbReference type="ChEBI" id="CHEBI:15378"/>
        <dbReference type="ChEBI" id="CHEBI:33019"/>
        <dbReference type="ChEBI" id="CHEBI:46398"/>
        <dbReference type="ChEBI" id="CHEBI:57705"/>
        <dbReference type="ChEBI" id="CHEBI:57776"/>
        <dbReference type="EC" id="2.7.7.23"/>
    </reaction>
</comment>
<comment type="caution">
    <text evidence="8">The sequence shown here is derived from an EMBL/GenBank/DDBJ whole genome shotgun (WGS) entry which is preliminary data.</text>
</comment>
<dbReference type="Proteomes" id="UP000617340">
    <property type="component" value="Unassembled WGS sequence"/>
</dbReference>
<evidence type="ECO:0000256" key="4">
    <source>
        <dbReference type="ARBA" id="ARBA00022679"/>
    </source>
</evidence>
<comment type="pathway">
    <text evidence="1">Nucleotide-sugar biosynthesis; UDP-N-acetyl-alpha-D-glucosamine biosynthesis; UDP-N-acetyl-alpha-D-glucosamine from N-acetyl-alpha-D-glucosamine 1-phosphate: step 1/1.</text>
</comment>
<dbReference type="PANTHER" id="PTHR11952">
    <property type="entry name" value="UDP- GLUCOSE PYROPHOSPHORYLASE"/>
    <property type="match status" value="1"/>
</dbReference>
<dbReference type="Pfam" id="PF01704">
    <property type="entry name" value="UDPGP"/>
    <property type="match status" value="1"/>
</dbReference>
<keyword evidence="7" id="KW-1133">Transmembrane helix</keyword>
<dbReference type="PANTHER" id="PTHR11952:SF2">
    <property type="entry name" value="LD24639P"/>
    <property type="match status" value="1"/>
</dbReference>
<dbReference type="InterPro" id="IPR039741">
    <property type="entry name" value="UDP-sugar_pyrophosphorylase"/>
</dbReference>
<evidence type="ECO:0000313" key="9">
    <source>
        <dbReference type="Proteomes" id="UP000617340"/>
    </source>
</evidence>
<comment type="similarity">
    <text evidence="2">Belongs to the UDPGP type 1 family.</text>
</comment>
<evidence type="ECO:0000256" key="1">
    <source>
        <dbReference type="ARBA" id="ARBA00005208"/>
    </source>
</evidence>
<dbReference type="GO" id="GO:0003977">
    <property type="term" value="F:UDP-N-acetylglucosamine diphosphorylase activity"/>
    <property type="evidence" value="ECO:0007669"/>
    <property type="project" value="UniProtKB-EC"/>
</dbReference>
<accession>A0A834JD17</accession>
<name>A0A834JD17_VESGE</name>
<keyword evidence="4" id="KW-0808">Transferase</keyword>
<dbReference type="InterPro" id="IPR002618">
    <property type="entry name" value="UDPGP_fam"/>
</dbReference>
<proteinExistence type="inferred from homology"/>
<evidence type="ECO:0000256" key="6">
    <source>
        <dbReference type="ARBA" id="ARBA00048493"/>
    </source>
</evidence>
<dbReference type="InterPro" id="IPR029044">
    <property type="entry name" value="Nucleotide-diphossugar_trans"/>
</dbReference>
<dbReference type="SUPFAM" id="SSF53448">
    <property type="entry name" value="Nucleotide-diphospho-sugar transferases"/>
    <property type="match status" value="1"/>
</dbReference>